<dbReference type="PANTHER" id="PTHR46268">
    <property type="entry name" value="STRESS RESPONSE PROTEIN NHAX"/>
    <property type="match status" value="1"/>
</dbReference>
<evidence type="ECO:0000256" key="1">
    <source>
        <dbReference type="ARBA" id="ARBA00008791"/>
    </source>
</evidence>
<dbReference type="RefSeq" id="WP_126552214.1">
    <property type="nucleotide sequence ID" value="NZ_BIFS01000001.1"/>
</dbReference>
<comment type="caution">
    <text evidence="3">The sequence shown here is derived from an EMBL/GenBank/DDBJ whole genome shotgun (WGS) entry which is preliminary data.</text>
</comment>
<dbReference type="CDD" id="cd00293">
    <property type="entry name" value="USP-like"/>
    <property type="match status" value="2"/>
</dbReference>
<organism evidence="3 4">
    <name type="scientific">Dictyobacter kobayashii</name>
    <dbReference type="NCBI Taxonomy" id="2014872"/>
    <lineage>
        <taxon>Bacteria</taxon>
        <taxon>Bacillati</taxon>
        <taxon>Chloroflexota</taxon>
        <taxon>Ktedonobacteria</taxon>
        <taxon>Ktedonobacterales</taxon>
        <taxon>Dictyobacteraceae</taxon>
        <taxon>Dictyobacter</taxon>
    </lineage>
</organism>
<evidence type="ECO:0000259" key="2">
    <source>
        <dbReference type="Pfam" id="PF00582"/>
    </source>
</evidence>
<evidence type="ECO:0000313" key="3">
    <source>
        <dbReference type="EMBL" id="GCE20548.1"/>
    </source>
</evidence>
<keyword evidence="4" id="KW-1185">Reference proteome</keyword>
<dbReference type="OrthoDB" id="9808582at2"/>
<feature type="domain" description="UspA" evidence="2">
    <location>
        <begin position="158"/>
        <end position="303"/>
    </location>
</feature>
<dbReference type="Gene3D" id="3.40.50.620">
    <property type="entry name" value="HUPs"/>
    <property type="match status" value="2"/>
</dbReference>
<dbReference type="InterPro" id="IPR006015">
    <property type="entry name" value="Universal_stress_UspA"/>
</dbReference>
<gene>
    <name evidence="3" type="ORF">KDK_43480</name>
</gene>
<name>A0A402AMX7_9CHLR</name>
<sequence length="326" mass="35674">MFKRILLPLDGSHHAERAIPIALRLARTYNGTIILLRVVNPSWFSSTQSGFTQDLPAHARFEAEQYLVKLTKKAEFQNIQTEIRVPEGNEASTILVTAERQGADIVILNSHGYTGLSRWTMGSVAEKVTRYAEMPILLLRDQSALPIGPHPDPTQPLRVLVPLDGSEHALAALEPAAEFIYALGTPAYSTIHLVRVIDSVDILSAARLYLQTIATRIKQGEVAPFIEQQQIPVTWSIAVSRDAADSIIRVSENGEDAGNSGIFGGCDMIAMSTHGLTSHPLWALGSTTERVRAGTKLPLLIIRPPAISKRPEAHQYEPEVAISEAQ</sequence>
<dbReference type="Pfam" id="PF00582">
    <property type="entry name" value="Usp"/>
    <property type="match status" value="2"/>
</dbReference>
<comment type="similarity">
    <text evidence="1">Belongs to the universal stress protein A family.</text>
</comment>
<dbReference type="SUPFAM" id="SSF52402">
    <property type="entry name" value="Adenine nucleotide alpha hydrolases-like"/>
    <property type="match status" value="2"/>
</dbReference>
<dbReference type="PANTHER" id="PTHR46268:SF6">
    <property type="entry name" value="UNIVERSAL STRESS PROTEIN UP12"/>
    <property type="match status" value="1"/>
</dbReference>
<accession>A0A402AMX7</accession>
<proteinExistence type="inferred from homology"/>
<dbReference type="EMBL" id="BIFS01000001">
    <property type="protein sequence ID" value="GCE20548.1"/>
    <property type="molecule type" value="Genomic_DNA"/>
</dbReference>
<protein>
    <submittedName>
        <fullName evidence="3">Universal stress protein UspA</fullName>
    </submittedName>
</protein>
<dbReference type="InterPro" id="IPR006016">
    <property type="entry name" value="UspA"/>
</dbReference>
<dbReference type="InterPro" id="IPR014729">
    <property type="entry name" value="Rossmann-like_a/b/a_fold"/>
</dbReference>
<dbReference type="Proteomes" id="UP000287188">
    <property type="component" value="Unassembled WGS sequence"/>
</dbReference>
<feature type="domain" description="UspA" evidence="2">
    <location>
        <begin position="1"/>
        <end position="140"/>
    </location>
</feature>
<dbReference type="PRINTS" id="PR01438">
    <property type="entry name" value="UNVRSLSTRESS"/>
</dbReference>
<dbReference type="AlphaFoldDB" id="A0A402AMX7"/>
<evidence type="ECO:0000313" key="4">
    <source>
        <dbReference type="Proteomes" id="UP000287188"/>
    </source>
</evidence>
<reference evidence="4" key="1">
    <citation type="submission" date="2018-12" db="EMBL/GenBank/DDBJ databases">
        <title>Tengunoibacter tsumagoiensis gen. nov., sp. nov., Dictyobacter kobayashii sp. nov., D. alpinus sp. nov., and D. joshuensis sp. nov. and description of Dictyobacteraceae fam. nov. within the order Ktedonobacterales isolated from Tengu-no-mugimeshi.</title>
        <authorList>
            <person name="Wang C.M."/>
            <person name="Zheng Y."/>
            <person name="Sakai Y."/>
            <person name="Toyoda A."/>
            <person name="Minakuchi Y."/>
            <person name="Abe K."/>
            <person name="Yokota A."/>
            <person name="Yabe S."/>
        </authorList>
    </citation>
    <scope>NUCLEOTIDE SEQUENCE [LARGE SCALE GENOMIC DNA]</scope>
    <source>
        <strain evidence="4">Uno11</strain>
    </source>
</reference>